<dbReference type="RefSeq" id="WP_049739427.1">
    <property type="nucleotide sequence ID" value="NZ_BJON01000023.1"/>
</dbReference>
<dbReference type="Pfam" id="PF20102">
    <property type="entry name" value="DUF6492"/>
    <property type="match status" value="1"/>
</dbReference>
<evidence type="ECO:0008006" key="3">
    <source>
        <dbReference type="Google" id="ProtNLM"/>
    </source>
</evidence>
<dbReference type="STRING" id="54915.ADS79_16045"/>
<evidence type="ECO:0000313" key="2">
    <source>
        <dbReference type="Proteomes" id="UP000036834"/>
    </source>
</evidence>
<dbReference type="AlphaFoldDB" id="A0A0K9YNY9"/>
<dbReference type="EMBL" id="LGIQ01000009">
    <property type="protein sequence ID" value="KNB70443.1"/>
    <property type="molecule type" value="Genomic_DNA"/>
</dbReference>
<dbReference type="SUPFAM" id="SSF53448">
    <property type="entry name" value="Nucleotide-diphospho-sugar transferases"/>
    <property type="match status" value="1"/>
</dbReference>
<reference evidence="2" key="1">
    <citation type="submission" date="2015-07" db="EMBL/GenBank/DDBJ databases">
        <title>Genome sequencing project for genomic taxonomy and phylogenomics of Bacillus-like bacteria.</title>
        <authorList>
            <person name="Liu B."/>
            <person name="Wang J."/>
            <person name="Zhu Y."/>
            <person name="Liu G."/>
            <person name="Chen Q."/>
            <person name="Chen Z."/>
            <person name="Lan J."/>
            <person name="Che J."/>
            <person name="Ge C."/>
            <person name="Shi H."/>
            <person name="Pan Z."/>
            <person name="Liu X."/>
        </authorList>
    </citation>
    <scope>NUCLEOTIDE SEQUENCE [LARGE SCALE GENOMIC DNA]</scope>
    <source>
        <strain evidence="2">DSM 9887</strain>
    </source>
</reference>
<dbReference type="OrthoDB" id="5323158at2"/>
<dbReference type="InterPro" id="IPR029044">
    <property type="entry name" value="Nucleotide-diphossugar_trans"/>
</dbReference>
<name>A0A0K9YNY9_9BACL</name>
<dbReference type="InterPro" id="IPR045499">
    <property type="entry name" value="DUF6492"/>
</dbReference>
<protein>
    <recommendedName>
        <fullName evidence="3">Glycosyltransferase</fullName>
    </recommendedName>
</protein>
<dbReference type="Proteomes" id="UP000036834">
    <property type="component" value="Unassembled WGS sequence"/>
</dbReference>
<accession>A0A0K9YNY9</accession>
<sequence>MPGSSTRIDVLIPAIPKDLVTLPHVINSIRKYVKHPIGRIMIIAPKNQRIIDFCRRKGCRFINEASVLPIGKKGIYSHTGRWNRAGWLYQQLLKLSGDKLSSQRFFLVIDADTVLIRPHLFRINNKTVFYCRNWTHQEYKNAYRKLLGKRATSPVSFVTHYMLFDRAKLSRLKRIIASRHNRNWYIAILDRINKTKPINFSEFETYGNFVRSHYPGAMIIRSSMNKSLSSNFLSLSGKKVKKLARKYRSISFHKRKIYFRK</sequence>
<comment type="caution">
    <text evidence="1">The sequence shown here is derived from an EMBL/GenBank/DDBJ whole genome shotgun (WGS) entry which is preliminary data.</text>
</comment>
<evidence type="ECO:0000313" key="1">
    <source>
        <dbReference type="EMBL" id="KNB70443.1"/>
    </source>
</evidence>
<gene>
    <name evidence="1" type="ORF">ADS79_16045</name>
</gene>
<proteinExistence type="predicted"/>
<dbReference type="PATRIC" id="fig|54915.3.peg.2240"/>
<organism evidence="1 2">
    <name type="scientific">Brevibacillus reuszeri</name>
    <dbReference type="NCBI Taxonomy" id="54915"/>
    <lineage>
        <taxon>Bacteria</taxon>
        <taxon>Bacillati</taxon>
        <taxon>Bacillota</taxon>
        <taxon>Bacilli</taxon>
        <taxon>Bacillales</taxon>
        <taxon>Paenibacillaceae</taxon>
        <taxon>Brevibacillus</taxon>
    </lineage>
</organism>